<reference evidence="1" key="1">
    <citation type="submission" date="2020-04" db="EMBL/GenBank/DDBJ databases">
        <authorList>
            <person name="Chiriac C."/>
            <person name="Salcher M."/>
            <person name="Ghai R."/>
            <person name="Kavagutti S V."/>
        </authorList>
    </citation>
    <scope>NUCLEOTIDE SEQUENCE</scope>
</reference>
<proteinExistence type="predicted"/>
<accession>A0A6J5P1X1</accession>
<dbReference type="InterPro" id="IPR054052">
    <property type="entry name" value="Y16Q-like"/>
</dbReference>
<dbReference type="Pfam" id="PF21825">
    <property type="entry name" value="crAss001_48"/>
    <property type="match status" value="1"/>
</dbReference>
<name>A0A6J5P1X1_9CAUD</name>
<sequence length="127" mass="14617">MAKPMTLGAYNELRGWEIPLDENPETPGYLVEYQDGGKANHPDFAGYISWSPAEVFEKAYWPSESPKDRLEAELKDLHERIEKLNGFLETQACKDLPALSRAILLDQQQLMLALEDLLKMRLTLWPR</sequence>
<organism evidence="1">
    <name type="scientific">uncultured Caudovirales phage</name>
    <dbReference type="NCBI Taxonomy" id="2100421"/>
    <lineage>
        <taxon>Viruses</taxon>
        <taxon>Duplodnaviria</taxon>
        <taxon>Heunggongvirae</taxon>
        <taxon>Uroviricota</taxon>
        <taxon>Caudoviricetes</taxon>
        <taxon>Peduoviridae</taxon>
        <taxon>Maltschvirus</taxon>
        <taxon>Maltschvirus maltsch</taxon>
    </lineage>
</organism>
<evidence type="ECO:0000313" key="1">
    <source>
        <dbReference type="EMBL" id="CAB4163301.1"/>
    </source>
</evidence>
<dbReference type="EMBL" id="LR796750">
    <property type="protein sequence ID" value="CAB4163301.1"/>
    <property type="molecule type" value="Genomic_DNA"/>
</dbReference>
<protein>
    <submittedName>
        <fullName evidence="1">Uncharacterized protein</fullName>
    </submittedName>
</protein>
<gene>
    <name evidence="1" type="ORF">UFOVP806_8</name>
</gene>